<organism evidence="2">
    <name type="scientific">Penicillium chrysogenum</name>
    <name type="common">Penicillium notatum</name>
    <dbReference type="NCBI Taxonomy" id="5076"/>
    <lineage>
        <taxon>Eukaryota</taxon>
        <taxon>Fungi</taxon>
        <taxon>Dikarya</taxon>
        <taxon>Ascomycota</taxon>
        <taxon>Pezizomycotina</taxon>
        <taxon>Eurotiomycetes</taxon>
        <taxon>Eurotiomycetidae</taxon>
        <taxon>Eurotiales</taxon>
        <taxon>Aspergillaceae</taxon>
        <taxon>Penicillium</taxon>
        <taxon>Penicillium chrysogenum species complex</taxon>
    </lineage>
</organism>
<feature type="compositionally biased region" description="Basic and acidic residues" evidence="1">
    <location>
        <begin position="372"/>
        <end position="386"/>
    </location>
</feature>
<evidence type="ECO:0000256" key="1">
    <source>
        <dbReference type="SAM" id="MobiDB-lite"/>
    </source>
</evidence>
<sequence>MAESSNQPAAMQPNRNWYAKRDVVVADQAVGLPEVGSFNLYKITPPLKERIDFDTWVDQVEKILRSHKPHNLINTNIPWPVVDDPNGETWYTLSLQVKTWMTSSMDHTLVQEINARGSTIEFADEFLAELKKHMKGEGHGALKAAVRSFKKLSRSQFTTSEEFIHAVKLRYKAVCDLNGKLPPYHALETMLSELSDVPELSGFIVVKDNELNAIEKPAETITIIDFYRGYQFRDKIRRFMGCRQLGLSLQDLSLTFHNAVEDFNYDQSAMSGSWNIFREYMSNPANSNFVLRVRLEPFDMEDPLGHFFEDPEIPIDVEQFVSTVPASAPVAPESTVVPASSSILEQSVPFVDSRVTDSDFAKPKQFADEDEKRKFYDNYNVEDRDPASPNGRIA</sequence>
<evidence type="ECO:0000313" key="2">
    <source>
        <dbReference type="EMBL" id="KZN91510.1"/>
    </source>
</evidence>
<reference evidence="2" key="1">
    <citation type="journal article" date="2014" name="Genome Announc.">
        <title>Complete sequencing and chromosome-scale genome assembly of the industrial progenitor strain P2niaD18 from the penicillin producer Penicillium chrysogenum.</title>
        <authorList>
            <person name="Specht T."/>
            <person name="Dahlmann T.A."/>
            <person name="Zadra I."/>
            <person name="Kurnsteiner H."/>
            <person name="Kuck U."/>
        </authorList>
    </citation>
    <scope>NUCLEOTIDE SEQUENCE [LARGE SCALE GENOMIC DNA]</scope>
    <source>
        <strain evidence="2">P2niaD18</strain>
    </source>
</reference>
<dbReference type="Proteomes" id="UP000076449">
    <property type="component" value="Chromosome I"/>
</dbReference>
<protein>
    <submittedName>
        <fullName evidence="2">Uncharacterized protein</fullName>
    </submittedName>
</protein>
<name>A0A167WD59_PENCH</name>
<dbReference type="AlphaFoldDB" id="A0A167WD59"/>
<accession>A0A167WD59</accession>
<dbReference type="EMBL" id="CM002798">
    <property type="protein sequence ID" value="KZN91510.1"/>
    <property type="molecule type" value="Genomic_DNA"/>
</dbReference>
<gene>
    <name evidence="2" type="ORF">EN45_016500</name>
</gene>
<feature type="region of interest" description="Disordered" evidence="1">
    <location>
        <begin position="372"/>
        <end position="394"/>
    </location>
</feature>
<proteinExistence type="predicted"/>